<protein>
    <recommendedName>
        <fullName evidence="4">Carboxypeptidase</fullName>
        <ecNumber evidence="4">3.4.16.-</ecNumber>
    </recommendedName>
</protein>
<dbReference type="Gene3D" id="3.40.50.1820">
    <property type="entry name" value="alpha/beta hydrolase"/>
    <property type="match status" value="3"/>
</dbReference>
<dbReference type="GO" id="GO:0005576">
    <property type="term" value="C:extracellular region"/>
    <property type="evidence" value="ECO:0007669"/>
    <property type="project" value="UniProtKB-SubCell"/>
</dbReference>
<dbReference type="SUPFAM" id="SSF53474">
    <property type="entry name" value="alpha/beta-Hydrolases"/>
    <property type="match status" value="2"/>
</dbReference>
<dbReference type="GO" id="GO:0006508">
    <property type="term" value="P:proteolysis"/>
    <property type="evidence" value="ECO:0007669"/>
    <property type="project" value="UniProtKB-KW"/>
</dbReference>
<accession>A0AA38TJS8</accession>
<keyword evidence="4" id="KW-0645">Protease</keyword>
<dbReference type="InterPro" id="IPR029058">
    <property type="entry name" value="AB_hydrolase_fold"/>
</dbReference>
<feature type="signal peptide" evidence="4">
    <location>
        <begin position="1"/>
        <end position="22"/>
    </location>
</feature>
<dbReference type="PROSITE" id="PS00131">
    <property type="entry name" value="CARBOXYPEPT_SER_SER"/>
    <property type="match status" value="1"/>
</dbReference>
<dbReference type="GO" id="GO:0004185">
    <property type="term" value="F:serine-type carboxypeptidase activity"/>
    <property type="evidence" value="ECO:0007669"/>
    <property type="project" value="UniProtKB-UniRule"/>
</dbReference>
<dbReference type="Proteomes" id="UP001172457">
    <property type="component" value="Chromosome 2"/>
</dbReference>
<evidence type="ECO:0000313" key="5">
    <source>
        <dbReference type="EMBL" id="KAJ9562215.1"/>
    </source>
</evidence>
<dbReference type="AlphaFoldDB" id="A0AA38TJS8"/>
<dbReference type="EMBL" id="JARYMX010000002">
    <property type="protein sequence ID" value="KAJ9562215.1"/>
    <property type="molecule type" value="Genomic_DNA"/>
</dbReference>
<evidence type="ECO:0000256" key="3">
    <source>
        <dbReference type="ARBA" id="ARBA00022525"/>
    </source>
</evidence>
<evidence type="ECO:0000313" key="6">
    <source>
        <dbReference type="Proteomes" id="UP001172457"/>
    </source>
</evidence>
<dbReference type="InterPro" id="IPR018202">
    <property type="entry name" value="Ser_caboxypep_ser_AS"/>
</dbReference>
<dbReference type="FunFam" id="3.40.50.1820:FF:000211">
    <property type="entry name" value="Carboxypeptidase"/>
    <property type="match status" value="1"/>
</dbReference>
<proteinExistence type="inferred from homology"/>
<evidence type="ECO:0000256" key="4">
    <source>
        <dbReference type="RuleBase" id="RU361156"/>
    </source>
</evidence>
<evidence type="ECO:0000256" key="1">
    <source>
        <dbReference type="ARBA" id="ARBA00004613"/>
    </source>
</evidence>
<dbReference type="Gene3D" id="6.10.250.940">
    <property type="match status" value="2"/>
</dbReference>
<dbReference type="PRINTS" id="PR00724">
    <property type="entry name" value="CRBOXYPTASEC"/>
</dbReference>
<dbReference type="PANTHER" id="PTHR11802:SF349">
    <property type="entry name" value="SERINE CARBOXYPEPTIDASE-LIKE 46"/>
    <property type="match status" value="1"/>
</dbReference>
<name>A0AA38TJS8_9ASTR</name>
<dbReference type="Gene3D" id="3.40.50.11320">
    <property type="match status" value="2"/>
</dbReference>
<keyword evidence="6" id="KW-1185">Reference proteome</keyword>
<keyword evidence="3" id="KW-0964">Secreted</keyword>
<feature type="chain" id="PRO_5041480512" description="Carboxypeptidase" evidence="4">
    <location>
        <begin position="23"/>
        <end position="829"/>
    </location>
</feature>
<dbReference type="EC" id="3.4.16.-" evidence="4"/>
<keyword evidence="4" id="KW-0121">Carboxypeptidase</keyword>
<dbReference type="PANTHER" id="PTHR11802">
    <property type="entry name" value="SERINE PROTEASE FAMILY S10 SERINE CARBOXYPEPTIDASE"/>
    <property type="match status" value="1"/>
</dbReference>
<reference evidence="5" key="1">
    <citation type="submission" date="2023-03" db="EMBL/GenBank/DDBJ databases">
        <title>Chromosome-scale reference genome and RAD-based genetic map of yellow starthistle (Centaurea solstitialis) reveal putative structural variation and QTLs associated with invader traits.</title>
        <authorList>
            <person name="Reatini B."/>
            <person name="Cang F.A."/>
            <person name="Jiang Q."/>
            <person name="Mckibben M.T.W."/>
            <person name="Barker M.S."/>
            <person name="Rieseberg L.H."/>
            <person name="Dlugosch K.M."/>
        </authorList>
    </citation>
    <scope>NUCLEOTIDE SEQUENCE</scope>
    <source>
        <strain evidence="5">CAN-66</strain>
        <tissue evidence="5">Leaf</tissue>
    </source>
</reference>
<keyword evidence="4" id="KW-0732">Signal</keyword>
<comment type="similarity">
    <text evidence="2 4">Belongs to the peptidase S10 family.</text>
</comment>
<dbReference type="GO" id="GO:0005773">
    <property type="term" value="C:vacuole"/>
    <property type="evidence" value="ECO:0007669"/>
    <property type="project" value="TreeGrafter"/>
</dbReference>
<dbReference type="InterPro" id="IPR001563">
    <property type="entry name" value="Peptidase_S10"/>
</dbReference>
<organism evidence="5 6">
    <name type="scientific">Centaurea solstitialis</name>
    <name type="common">yellow star-thistle</name>
    <dbReference type="NCBI Taxonomy" id="347529"/>
    <lineage>
        <taxon>Eukaryota</taxon>
        <taxon>Viridiplantae</taxon>
        <taxon>Streptophyta</taxon>
        <taxon>Embryophyta</taxon>
        <taxon>Tracheophyta</taxon>
        <taxon>Spermatophyta</taxon>
        <taxon>Magnoliopsida</taxon>
        <taxon>eudicotyledons</taxon>
        <taxon>Gunneridae</taxon>
        <taxon>Pentapetalae</taxon>
        <taxon>asterids</taxon>
        <taxon>campanulids</taxon>
        <taxon>Asterales</taxon>
        <taxon>Asteraceae</taxon>
        <taxon>Carduoideae</taxon>
        <taxon>Cardueae</taxon>
        <taxon>Centaureinae</taxon>
        <taxon>Centaurea</taxon>
    </lineage>
</organism>
<comment type="subcellular location">
    <subcellularLocation>
        <location evidence="1">Secreted</location>
    </subcellularLocation>
</comment>
<gene>
    <name evidence="5" type="ORF">OSB04_007375</name>
</gene>
<evidence type="ECO:0000256" key="2">
    <source>
        <dbReference type="ARBA" id="ARBA00009431"/>
    </source>
</evidence>
<dbReference type="Pfam" id="PF00450">
    <property type="entry name" value="Peptidase_S10"/>
    <property type="match status" value="3"/>
</dbReference>
<keyword evidence="4" id="KW-0378">Hydrolase</keyword>
<comment type="caution">
    <text evidence="5">The sequence shown here is derived from an EMBL/GenBank/DDBJ whole genome shotgun (WGS) entry which is preliminary data.</text>
</comment>
<sequence length="829" mass="93222">MGFWFLGTLLVSWICFLRCCNSELISVLPGQPSNVSFQQHSGYIVTNKEHGRSLFYYFVQADSLNHSSLPLTLWLNGGPGCSSLGFGAFMENGPFQVGENGELVKNPYSWNLESNMLYLESPIGVGFSYSETDEDYINWNDTNTASDNLVFLIKWLEEFPMYKDSQFFLVGESYAGHYIPQLAEQILEYNKSPNISQINLKAIAIGNPLLDIDISVLAGEYLWSHGAISDKTLMLEKTVCNDSKYLREYVHSGWSQGCNDVFNRVEDEVSLDVAYDDLLLPKCLSTPSSQQFKPRGLHAKAHSAMDRITGDPCLQSRIFTYLNRQDVQKALYANTTDLPGGWDFCQGPLVYQEENLEINIIPLISNLLKDELPIWFYSGDQDSKIPLTQTRIIVNNIAKGNKLTTLSKYRTWYSTNQVGGWSQSFGGLKDGKNVTYLTYATVRGAAHEVPFTSPSQALTLFHRPGCSSLGFGAFMENGPFQVGENGELVKNPYSWNLESNMLYLESPIGVGFSYSETYEDYIDWNDTKTGHYIPQLAEQILEYNKSPNISQINLKAIAIGNPLLDIDISVLAGEYLWSHGAISDKTLMLEKTVCNDSKYLREYVHSGWSQGCNDVFNRVEDEVSLDVAYDDLLLPKCLSTPSSQQFKPRGLHAKAHSAMDRITGDPCLQSRIFTYLNRQDVQKALYANTTDLPGHWDFCLGPLVYQEENLEINIIPLISNLLKAELPIWFYSGDQDSKIPLTQTRIIVNNIAKGNKLTTLSKYRTWYSKNQVGGWSQSFGGLKDGKNVTYLTYAIVRGAAHEVPFTSPSQALTLFHSFLNGLRLPRPKS</sequence>